<dbReference type="Gene3D" id="1.20.1280.50">
    <property type="match status" value="1"/>
</dbReference>
<dbReference type="PROSITE" id="PS50181">
    <property type="entry name" value="FBOX"/>
    <property type="match status" value="1"/>
</dbReference>
<dbReference type="Proteomes" id="UP000077755">
    <property type="component" value="Chromosome 5"/>
</dbReference>
<dbReference type="InterPro" id="IPR013187">
    <property type="entry name" value="F-box-assoc_dom_typ3"/>
</dbReference>
<protein>
    <recommendedName>
        <fullName evidence="1">F-box domain-containing protein</fullName>
    </recommendedName>
</protein>
<dbReference type="SUPFAM" id="SSF81383">
    <property type="entry name" value="F-box domain"/>
    <property type="match status" value="1"/>
</dbReference>
<dbReference type="Pfam" id="PF08268">
    <property type="entry name" value="FBA_3"/>
    <property type="match status" value="1"/>
</dbReference>
<dbReference type="CDD" id="cd22157">
    <property type="entry name" value="F-box_AtFBW1-like"/>
    <property type="match status" value="1"/>
</dbReference>
<dbReference type="Pfam" id="PF00646">
    <property type="entry name" value="F-box"/>
    <property type="match status" value="1"/>
</dbReference>
<dbReference type="InterPro" id="IPR017451">
    <property type="entry name" value="F-box-assoc_interact_dom"/>
</dbReference>
<dbReference type="SMART" id="SM00256">
    <property type="entry name" value="FBOX"/>
    <property type="match status" value="1"/>
</dbReference>
<accession>A0AAF1B005</accession>
<evidence type="ECO:0000313" key="3">
    <source>
        <dbReference type="Proteomes" id="UP000077755"/>
    </source>
</evidence>
<reference evidence="2" key="1">
    <citation type="journal article" date="2016" name="Nat. Genet.">
        <title>A high-quality carrot genome assembly provides new insights into carotenoid accumulation and asterid genome evolution.</title>
        <authorList>
            <person name="Iorizzo M."/>
            <person name="Ellison S."/>
            <person name="Senalik D."/>
            <person name="Zeng P."/>
            <person name="Satapoomin P."/>
            <person name="Huang J."/>
            <person name="Bowman M."/>
            <person name="Iovene M."/>
            <person name="Sanseverino W."/>
            <person name="Cavagnaro P."/>
            <person name="Yildiz M."/>
            <person name="Macko-Podgorni A."/>
            <person name="Moranska E."/>
            <person name="Grzebelus E."/>
            <person name="Grzebelus D."/>
            <person name="Ashrafi H."/>
            <person name="Zheng Z."/>
            <person name="Cheng S."/>
            <person name="Spooner D."/>
            <person name="Van Deynze A."/>
            <person name="Simon P."/>
        </authorList>
    </citation>
    <scope>NUCLEOTIDE SEQUENCE</scope>
    <source>
        <tissue evidence="2">Leaf</tissue>
    </source>
</reference>
<feature type="domain" description="F-box" evidence="1">
    <location>
        <begin position="1"/>
        <end position="42"/>
    </location>
</feature>
<dbReference type="InterPro" id="IPR050796">
    <property type="entry name" value="SCF_F-box_component"/>
</dbReference>
<dbReference type="AlphaFoldDB" id="A0AAF1B005"/>
<evidence type="ECO:0000259" key="1">
    <source>
        <dbReference type="PROSITE" id="PS50181"/>
    </source>
</evidence>
<dbReference type="EMBL" id="CP093347">
    <property type="protein sequence ID" value="WOG99407.1"/>
    <property type="molecule type" value="Genomic_DNA"/>
</dbReference>
<evidence type="ECO:0000313" key="2">
    <source>
        <dbReference type="EMBL" id="WOG99407.1"/>
    </source>
</evidence>
<dbReference type="PANTHER" id="PTHR31672:SF13">
    <property type="entry name" value="F-BOX PROTEIN CPR30-LIKE"/>
    <property type="match status" value="1"/>
</dbReference>
<dbReference type="NCBIfam" id="TIGR01640">
    <property type="entry name" value="F_box_assoc_1"/>
    <property type="match status" value="1"/>
</dbReference>
<sequence>MDLPAELLAEIVSRTPARTIVYCKSVCKKWRNILSESYFANLHLSRSSEEFIIHQGSRDDEYAILTLIELEDESEQHDIHPDPLMRFDLGLNFECEVMCLSGSVNGLICIEDNYEESVYICNPITQEYIYLENPDTKKSYLSMHYGFGFAETNNQYKVVRFYLDRCLSTENSCPSTEGSYKLGSEVYTLGTATWRDLGHIPFHISGCDIGIYVSGNLHWLADEDKIICTFDLDREIYQPMAAAPWGSENAFRSLGVLKGCLCICDNTPYSELAIWVMRDYGVEDSWTKEFVTYTHLIHGDIHTDMIRILKVFKDGTVLLYSESFQLFTYHPQHQTLQHHIYPGGDLDTFDAQTYVPNFMSLHSFELEEVFGW</sequence>
<dbReference type="InterPro" id="IPR001810">
    <property type="entry name" value="F-box_dom"/>
</dbReference>
<dbReference type="PANTHER" id="PTHR31672">
    <property type="entry name" value="BNACNNG10540D PROTEIN"/>
    <property type="match status" value="1"/>
</dbReference>
<proteinExistence type="predicted"/>
<reference evidence="2" key="2">
    <citation type="submission" date="2022-03" db="EMBL/GenBank/DDBJ databases">
        <title>Draft title - Genomic analysis of global carrot germplasm unveils the trajectory of domestication and the origin of high carotenoid orange carrot.</title>
        <authorList>
            <person name="Iorizzo M."/>
            <person name="Ellison S."/>
            <person name="Senalik D."/>
            <person name="Macko-Podgorni A."/>
            <person name="Grzebelus D."/>
            <person name="Bostan H."/>
            <person name="Rolling W."/>
            <person name="Curaba J."/>
            <person name="Simon P."/>
        </authorList>
    </citation>
    <scope>NUCLEOTIDE SEQUENCE</scope>
    <source>
        <tissue evidence="2">Leaf</tissue>
    </source>
</reference>
<name>A0AAF1B005_DAUCS</name>
<gene>
    <name evidence="2" type="ORF">DCAR_0518755</name>
</gene>
<organism evidence="2 3">
    <name type="scientific">Daucus carota subsp. sativus</name>
    <name type="common">Carrot</name>
    <dbReference type="NCBI Taxonomy" id="79200"/>
    <lineage>
        <taxon>Eukaryota</taxon>
        <taxon>Viridiplantae</taxon>
        <taxon>Streptophyta</taxon>
        <taxon>Embryophyta</taxon>
        <taxon>Tracheophyta</taxon>
        <taxon>Spermatophyta</taxon>
        <taxon>Magnoliopsida</taxon>
        <taxon>eudicotyledons</taxon>
        <taxon>Gunneridae</taxon>
        <taxon>Pentapetalae</taxon>
        <taxon>asterids</taxon>
        <taxon>campanulids</taxon>
        <taxon>Apiales</taxon>
        <taxon>Apiaceae</taxon>
        <taxon>Apioideae</taxon>
        <taxon>Scandiceae</taxon>
        <taxon>Daucinae</taxon>
        <taxon>Daucus</taxon>
        <taxon>Daucus sect. Daucus</taxon>
    </lineage>
</organism>
<dbReference type="InterPro" id="IPR036047">
    <property type="entry name" value="F-box-like_dom_sf"/>
</dbReference>
<keyword evidence="3" id="KW-1185">Reference proteome</keyword>